<dbReference type="Proteomes" id="UP000479132">
    <property type="component" value="Unassembled WGS sequence"/>
</dbReference>
<dbReference type="EMBL" id="JAALLS010000001">
    <property type="protein sequence ID" value="NGP86997.1"/>
    <property type="molecule type" value="Genomic_DNA"/>
</dbReference>
<gene>
    <name evidence="1" type="ORF">G3569_01420</name>
</gene>
<name>A0A6M1SZB0_9BACT</name>
<proteinExistence type="predicted"/>
<reference evidence="1 2" key="1">
    <citation type="submission" date="2020-02" db="EMBL/GenBank/DDBJ databases">
        <title>Aliifodinibius halophilus 2W32, complete genome.</title>
        <authorList>
            <person name="Li Y."/>
            <person name="Wu S."/>
        </authorList>
    </citation>
    <scope>NUCLEOTIDE SEQUENCE [LARGE SCALE GENOMIC DNA]</scope>
    <source>
        <strain evidence="1 2">2W32</strain>
    </source>
</reference>
<dbReference type="AlphaFoldDB" id="A0A6M1SZB0"/>
<dbReference type="RefSeq" id="WP_165265323.1">
    <property type="nucleotide sequence ID" value="NZ_JAALLS010000001.1"/>
</dbReference>
<organism evidence="1 2">
    <name type="scientific">Fodinibius halophilus</name>
    <dbReference type="NCBI Taxonomy" id="1736908"/>
    <lineage>
        <taxon>Bacteria</taxon>
        <taxon>Pseudomonadati</taxon>
        <taxon>Balneolota</taxon>
        <taxon>Balneolia</taxon>
        <taxon>Balneolales</taxon>
        <taxon>Balneolaceae</taxon>
        <taxon>Fodinibius</taxon>
    </lineage>
</organism>
<accession>A0A6M1SZB0</accession>
<evidence type="ECO:0000313" key="1">
    <source>
        <dbReference type="EMBL" id="NGP86997.1"/>
    </source>
</evidence>
<sequence>MYKRGTTIGILLLILVSCGTEQSEKEQSQLLTANEFKAVPMPDKLITGNPFPTDSTTINKWVASSSEVNNLETNGNIIGHGWGIWQALTEYTDQENNGQKLRRFETWFTPDDIIAAYKNREKNEQVKLHHVKRNRGDLKTPNQFHASMKALPDPGDAGVIGFVKYDPTAAEHIYENDLFYKSTLKKMVKKDQIANIPDFPNSGVSLKPVFKTLTDPNDKGLYSVPVWPGEEGDPERKFPSSDWDHSVFVTIDGETETSQNIYSINDFIHFQLDSAQAQSRDVKPGTYAVLAGMHVTTREITRWTWQTFWWSESPNNPYSPSSGTIAGYRPSKKLDRGANHYAMAVAYNMVQPAQPERGGSGADATSLYAYNPYLEAGFGDSTFIKGNEAVRKYYPKSYQKVGEKMNLYGMQTNCMSCHGQARFDPQSVGTHFYLTDQYFSMDAPYFKNKVKVDFTWSIIGNLIDDNGERIKVNEK</sequence>
<comment type="caution">
    <text evidence="1">The sequence shown here is derived from an EMBL/GenBank/DDBJ whole genome shotgun (WGS) entry which is preliminary data.</text>
</comment>
<keyword evidence="2" id="KW-1185">Reference proteome</keyword>
<protein>
    <submittedName>
        <fullName evidence="1">Uncharacterized protein</fullName>
    </submittedName>
</protein>
<evidence type="ECO:0000313" key="2">
    <source>
        <dbReference type="Proteomes" id="UP000479132"/>
    </source>
</evidence>
<dbReference type="PROSITE" id="PS51257">
    <property type="entry name" value="PROKAR_LIPOPROTEIN"/>
    <property type="match status" value="1"/>
</dbReference>